<sequence length="258" mass="28122">MTGSGGVDTQAPRPKIAAMERGPGPSRYALPSLTGREGHSPTKKIFPAYSFGRKVGGGFIAPDCSPGPVHNVDPSFTRYGREGVPSYSLYARHKELTAFKTPGPGAYRPEQSQTCFQGEKKMPAYSMAARTRYRKRDANPSPNTYTLPTLLGERVPYKPSSACYSMAKRLKAGDFAADYAKTPGPARYDSVSAELTQPRRPSYSIQARQFMPGDPTQKPGPGAHCPERCNVTKRQAPAYSLGIRHSEFVCPLIIEVSD</sequence>
<keyword evidence="3" id="KW-1185">Reference proteome</keyword>
<evidence type="ECO:0000313" key="2">
    <source>
        <dbReference type="EMBL" id="CAI8004130.1"/>
    </source>
</evidence>
<dbReference type="AlphaFoldDB" id="A0AA35R5W8"/>
<dbReference type="Proteomes" id="UP001174909">
    <property type="component" value="Unassembled WGS sequence"/>
</dbReference>
<evidence type="ECO:0000256" key="1">
    <source>
        <dbReference type="SAM" id="MobiDB-lite"/>
    </source>
</evidence>
<dbReference type="PANTHER" id="PTHR21580">
    <property type="entry name" value="SHIPPO-1-RELATED"/>
    <property type="match status" value="1"/>
</dbReference>
<accession>A0AA35R5W8</accession>
<proteinExistence type="predicted"/>
<name>A0AA35R5W8_GEOBA</name>
<organism evidence="2 3">
    <name type="scientific">Geodia barretti</name>
    <name type="common">Barrett's horny sponge</name>
    <dbReference type="NCBI Taxonomy" id="519541"/>
    <lineage>
        <taxon>Eukaryota</taxon>
        <taxon>Metazoa</taxon>
        <taxon>Porifera</taxon>
        <taxon>Demospongiae</taxon>
        <taxon>Heteroscleromorpha</taxon>
        <taxon>Tetractinellida</taxon>
        <taxon>Astrophorina</taxon>
        <taxon>Geodiidae</taxon>
        <taxon>Geodia</taxon>
    </lineage>
</organism>
<dbReference type="PANTHER" id="PTHR21580:SF57">
    <property type="entry name" value="OUTER DENSE FIBER OF SPERM TAILS 3-LIKE 2-RELATED"/>
    <property type="match status" value="1"/>
</dbReference>
<feature type="region of interest" description="Disordered" evidence="1">
    <location>
        <begin position="1"/>
        <end position="26"/>
    </location>
</feature>
<dbReference type="InterPro" id="IPR010736">
    <property type="entry name" value="SHIPPO-rpt"/>
</dbReference>
<reference evidence="2" key="1">
    <citation type="submission" date="2023-03" db="EMBL/GenBank/DDBJ databases">
        <authorList>
            <person name="Steffen K."/>
            <person name="Cardenas P."/>
        </authorList>
    </citation>
    <scope>NUCLEOTIDE SEQUENCE</scope>
</reference>
<evidence type="ECO:0000313" key="3">
    <source>
        <dbReference type="Proteomes" id="UP001174909"/>
    </source>
</evidence>
<dbReference type="Pfam" id="PF07004">
    <property type="entry name" value="SHIPPO-rpt"/>
    <property type="match status" value="4"/>
</dbReference>
<gene>
    <name evidence="2" type="ORF">GBAR_LOCUS3836</name>
</gene>
<protein>
    <submittedName>
        <fullName evidence="2">Outer dense fiber protein 3</fullName>
    </submittedName>
</protein>
<comment type="caution">
    <text evidence="2">The sequence shown here is derived from an EMBL/GenBank/DDBJ whole genome shotgun (WGS) entry which is preliminary data.</text>
</comment>
<dbReference type="GO" id="GO:0005856">
    <property type="term" value="C:cytoskeleton"/>
    <property type="evidence" value="ECO:0007669"/>
    <property type="project" value="TreeGrafter"/>
</dbReference>
<dbReference type="EMBL" id="CASHTH010000550">
    <property type="protein sequence ID" value="CAI8004130.1"/>
    <property type="molecule type" value="Genomic_DNA"/>
</dbReference>
<dbReference type="InterPro" id="IPR051291">
    <property type="entry name" value="CIMAP"/>
</dbReference>